<keyword evidence="4" id="KW-1185">Reference proteome</keyword>
<evidence type="ECO:0000259" key="1">
    <source>
        <dbReference type="Pfam" id="PF05003"/>
    </source>
</evidence>
<feature type="domain" description="DUF3475" evidence="2">
    <location>
        <begin position="41"/>
        <end position="97"/>
    </location>
</feature>
<evidence type="ECO:0000313" key="3">
    <source>
        <dbReference type="EMBL" id="CAA7012869.1"/>
    </source>
</evidence>
<dbReference type="GO" id="GO:0045927">
    <property type="term" value="P:positive regulation of growth"/>
    <property type="evidence" value="ECO:0007669"/>
    <property type="project" value="InterPro"/>
</dbReference>
<dbReference type="PANTHER" id="PTHR31371">
    <property type="entry name" value="BNAC09G50660D PROTEIN"/>
    <property type="match status" value="1"/>
</dbReference>
<gene>
    <name evidence="3" type="ORF">MERR_LOCUS103</name>
</gene>
<name>A0A6D2HAU0_9BRAS</name>
<feature type="domain" description="DUF668" evidence="1">
    <location>
        <begin position="367"/>
        <end position="456"/>
    </location>
</feature>
<organism evidence="3 4">
    <name type="scientific">Microthlaspi erraticum</name>
    <dbReference type="NCBI Taxonomy" id="1685480"/>
    <lineage>
        <taxon>Eukaryota</taxon>
        <taxon>Viridiplantae</taxon>
        <taxon>Streptophyta</taxon>
        <taxon>Embryophyta</taxon>
        <taxon>Tracheophyta</taxon>
        <taxon>Spermatophyta</taxon>
        <taxon>Magnoliopsida</taxon>
        <taxon>eudicotyledons</taxon>
        <taxon>Gunneridae</taxon>
        <taxon>Pentapetalae</taxon>
        <taxon>rosids</taxon>
        <taxon>malvids</taxon>
        <taxon>Brassicales</taxon>
        <taxon>Brassicaceae</taxon>
        <taxon>Coluteocarpeae</taxon>
        <taxon>Microthlaspi</taxon>
    </lineage>
</organism>
<dbReference type="Pfam" id="PF11961">
    <property type="entry name" value="DUF3475"/>
    <property type="match status" value="1"/>
</dbReference>
<dbReference type="PANTHER" id="PTHR31371:SF2">
    <property type="entry name" value="PLANT_PROTEIN (DUF668)"/>
    <property type="match status" value="1"/>
</dbReference>
<dbReference type="Proteomes" id="UP000467841">
    <property type="component" value="Unassembled WGS sequence"/>
</dbReference>
<dbReference type="InterPro" id="IPR007700">
    <property type="entry name" value="DUF668"/>
</dbReference>
<dbReference type="AlphaFoldDB" id="A0A6D2HAU0"/>
<dbReference type="OrthoDB" id="2018987at2759"/>
<comment type="caution">
    <text evidence="3">The sequence shown here is derived from an EMBL/GenBank/DDBJ whole genome shotgun (WGS) entry which is preliminary data.</text>
</comment>
<reference evidence="3" key="1">
    <citation type="submission" date="2020-01" db="EMBL/GenBank/DDBJ databases">
        <authorList>
            <person name="Mishra B."/>
        </authorList>
    </citation>
    <scope>NUCLEOTIDE SEQUENCE [LARGE SCALE GENOMIC DNA]</scope>
</reference>
<dbReference type="EMBL" id="CACVBM020000011">
    <property type="protein sequence ID" value="CAA7012869.1"/>
    <property type="molecule type" value="Genomic_DNA"/>
</dbReference>
<dbReference type="InterPro" id="IPR021864">
    <property type="entry name" value="DUF3475"/>
</dbReference>
<evidence type="ECO:0000259" key="2">
    <source>
        <dbReference type="Pfam" id="PF11961"/>
    </source>
</evidence>
<dbReference type="Pfam" id="PF05003">
    <property type="entry name" value="DUF668"/>
    <property type="match status" value="1"/>
</dbReference>
<protein>
    <recommendedName>
        <fullName evidence="5">DUF668 domain-containing protein</fullName>
    </recommendedName>
</protein>
<accession>A0A6D2HAU0</accession>
<proteinExistence type="predicted"/>
<evidence type="ECO:0008006" key="5">
    <source>
        <dbReference type="Google" id="ProtNLM"/>
    </source>
</evidence>
<evidence type="ECO:0000313" key="4">
    <source>
        <dbReference type="Proteomes" id="UP000467841"/>
    </source>
</evidence>
<sequence>MVTEAWIVKMRNQVSANLKHALLLESPTAKKPSLPKQTIGILSFEVANIMSKTVHLHRSLSDAEISKLKSETFRSEGVRNLVSSDENHLLHLAVSEKLDDLSRVASVVSRLGKKCSEPALQGFEHVYEDIVNKAIDFRKLGFLVKDMESMVKKMERFVNATCSLYCEMEVMSELEQAIVKLQRSQQHQESVKAFEQKLMWQRQDVRSLRDASLWNQTYDKVVEMLARTVCTIYGRIETVFGIKDSTLKRDRSKNEGNKQDFALRVKKDSTLKRDRSKNGANKLVNSRSVLGFKDSRRSEAEEFASAGDFSFPCGTNPGRMFMECLSVSRTHDDDGDEEDEEDDVGRIKIPSKFGCKSRSTQQASVSTIGGSALSLHYANVVIVVEKLLKYPHLIGEEARDDLYQMLPTSLKTSLKANLRSYLKNVSIYDAPLAHDWKETIDGILSWLAPLAHNMIRWQSERNFEQHNQIVKRTNVLLLQTLYFADREKTEAAICKLLVGLNYICHYEQQQNALLDCESSFDYEDCFEWQSQCRAAYLD</sequence>